<evidence type="ECO:0000256" key="2">
    <source>
        <dbReference type="ARBA" id="ARBA00022475"/>
    </source>
</evidence>
<dbReference type="Proteomes" id="UP000253490">
    <property type="component" value="Unassembled WGS sequence"/>
</dbReference>
<feature type="transmembrane region" description="Helical" evidence="8">
    <location>
        <begin position="402"/>
        <end position="427"/>
    </location>
</feature>
<feature type="transmembrane region" description="Helical" evidence="8">
    <location>
        <begin position="362"/>
        <end position="390"/>
    </location>
</feature>
<keyword evidence="3 8" id="KW-0812">Transmembrane</keyword>
<feature type="region of interest" description="Disordered" evidence="7">
    <location>
        <begin position="196"/>
        <end position="217"/>
    </location>
</feature>
<dbReference type="GO" id="GO:0005886">
    <property type="term" value="C:plasma membrane"/>
    <property type="evidence" value="ECO:0007669"/>
    <property type="project" value="UniProtKB-SubCell"/>
</dbReference>
<dbReference type="GO" id="GO:0022857">
    <property type="term" value="F:transmembrane transporter activity"/>
    <property type="evidence" value="ECO:0007669"/>
    <property type="project" value="TreeGrafter"/>
</dbReference>
<protein>
    <submittedName>
        <fullName evidence="11">Putative ABC transport system permease protein</fullName>
    </submittedName>
</protein>
<feature type="transmembrane region" description="Helical" evidence="8">
    <location>
        <begin position="25"/>
        <end position="48"/>
    </location>
</feature>
<keyword evidence="5 8" id="KW-0472">Membrane</keyword>
<feature type="transmembrane region" description="Helical" evidence="8">
    <location>
        <begin position="304"/>
        <end position="325"/>
    </location>
</feature>
<feature type="domain" description="MacB-like periplasmic core" evidence="10">
    <location>
        <begin position="24"/>
        <end position="282"/>
    </location>
</feature>
<evidence type="ECO:0000256" key="1">
    <source>
        <dbReference type="ARBA" id="ARBA00004651"/>
    </source>
</evidence>
<dbReference type="Pfam" id="PF12704">
    <property type="entry name" value="MacB_PCD"/>
    <property type="match status" value="1"/>
</dbReference>
<keyword evidence="2" id="KW-1003">Cell membrane</keyword>
<dbReference type="InterPro" id="IPR050250">
    <property type="entry name" value="Macrolide_Exporter_MacB"/>
</dbReference>
<keyword evidence="12" id="KW-1185">Reference proteome</keyword>
<dbReference type="AlphaFoldDB" id="A0A366I350"/>
<name>A0A366I350_9FIRM</name>
<evidence type="ECO:0000313" key="12">
    <source>
        <dbReference type="Proteomes" id="UP000253490"/>
    </source>
</evidence>
<comment type="subcellular location">
    <subcellularLocation>
        <location evidence="1">Cell membrane</location>
        <topology evidence="1">Multi-pass membrane protein</topology>
    </subcellularLocation>
</comment>
<comment type="caution">
    <text evidence="11">The sequence shown here is derived from an EMBL/GenBank/DDBJ whole genome shotgun (WGS) entry which is preliminary data.</text>
</comment>
<evidence type="ECO:0000313" key="11">
    <source>
        <dbReference type="EMBL" id="RBP62067.1"/>
    </source>
</evidence>
<evidence type="ECO:0000256" key="8">
    <source>
        <dbReference type="SAM" id="Phobius"/>
    </source>
</evidence>
<evidence type="ECO:0000256" key="4">
    <source>
        <dbReference type="ARBA" id="ARBA00022989"/>
    </source>
</evidence>
<dbReference type="PANTHER" id="PTHR30572">
    <property type="entry name" value="MEMBRANE COMPONENT OF TRANSPORTER-RELATED"/>
    <property type="match status" value="1"/>
</dbReference>
<reference evidence="11 12" key="1">
    <citation type="submission" date="2018-06" db="EMBL/GenBank/DDBJ databases">
        <title>Genomic Encyclopedia of Type Strains, Phase IV (KMG-IV): sequencing the most valuable type-strain genomes for metagenomic binning, comparative biology and taxonomic classification.</title>
        <authorList>
            <person name="Goeker M."/>
        </authorList>
    </citation>
    <scope>NUCLEOTIDE SEQUENCE [LARGE SCALE GENOMIC DNA]</scope>
    <source>
        <strain evidence="11 12">DSM 22112</strain>
    </source>
</reference>
<evidence type="ECO:0000256" key="3">
    <source>
        <dbReference type="ARBA" id="ARBA00022692"/>
    </source>
</evidence>
<evidence type="ECO:0000256" key="6">
    <source>
        <dbReference type="ARBA" id="ARBA00038076"/>
    </source>
</evidence>
<accession>A0A366I350</accession>
<dbReference type="EMBL" id="QNRX01000012">
    <property type="protein sequence ID" value="RBP62067.1"/>
    <property type="molecule type" value="Genomic_DNA"/>
</dbReference>
<evidence type="ECO:0000256" key="5">
    <source>
        <dbReference type="ARBA" id="ARBA00023136"/>
    </source>
</evidence>
<keyword evidence="4 8" id="KW-1133">Transmembrane helix</keyword>
<dbReference type="Pfam" id="PF02687">
    <property type="entry name" value="FtsX"/>
    <property type="match status" value="1"/>
</dbReference>
<organism evidence="11 12">
    <name type="scientific">Alkalibaculum bacchi</name>
    <dbReference type="NCBI Taxonomy" id="645887"/>
    <lineage>
        <taxon>Bacteria</taxon>
        <taxon>Bacillati</taxon>
        <taxon>Bacillota</taxon>
        <taxon>Clostridia</taxon>
        <taxon>Eubacteriales</taxon>
        <taxon>Eubacteriaceae</taxon>
        <taxon>Alkalibaculum</taxon>
    </lineage>
</organism>
<evidence type="ECO:0000256" key="7">
    <source>
        <dbReference type="SAM" id="MobiDB-lite"/>
    </source>
</evidence>
<feature type="domain" description="ABC3 transporter permease C-terminal" evidence="9">
    <location>
        <begin position="313"/>
        <end position="436"/>
    </location>
</feature>
<dbReference type="PANTHER" id="PTHR30572:SF4">
    <property type="entry name" value="ABC TRANSPORTER PERMEASE YTRF"/>
    <property type="match status" value="1"/>
</dbReference>
<dbReference type="OrthoDB" id="9770036at2"/>
<gene>
    <name evidence="11" type="ORF">DES36_11240</name>
</gene>
<proteinExistence type="inferred from homology"/>
<evidence type="ECO:0000259" key="10">
    <source>
        <dbReference type="Pfam" id="PF12704"/>
    </source>
</evidence>
<dbReference type="InterPro" id="IPR003838">
    <property type="entry name" value="ABC3_permease_C"/>
</dbReference>
<comment type="similarity">
    <text evidence="6">Belongs to the ABC-4 integral membrane protein family.</text>
</comment>
<sequence>MRGMFDKDIVKLAWMSLWRRKLRTILTMVGIMIGTAGIVIMISLGVGLERSVTGELEEINMTSIEVYPPYDMAGTSGENQIKELKKKDVADLEKLDGVKAVTPLYMTSGELSVGRDRIGIQLVGVDMHQADDLGYKLEDGRFPRNNEILIGSALLEEIEKTIGDKNMVRKPATIITMNMIQESLEEEEVKADEIAQDEDAEESLDFQSEQSPTEMVENKNRTKISGILTASGGTEDYSAIMDIEALIKMTGSSQIIETQGYSSIRVIAEDTEVVDSLSKEINEMGYMAYSTKDMLESIGSVFKYLQIFLGGVGSIALLVAAIGITNTMIMSIYERTKEIGVNKVIGASVNDIRTQFLYEASFIGLMGGVAGLIISYLVANLINLIAGIAISAQAGTTETISIAYISPGLALFAIIFSVVVGILAGLYPANRAAKISVLEALRQE</sequence>
<dbReference type="InterPro" id="IPR025857">
    <property type="entry name" value="MacB_PCD"/>
</dbReference>
<evidence type="ECO:0000259" key="9">
    <source>
        <dbReference type="Pfam" id="PF02687"/>
    </source>
</evidence>